<organism evidence="6 7">
    <name type="scientific">Ruegeria marisrubri</name>
    <dbReference type="NCBI Taxonomy" id="1685379"/>
    <lineage>
        <taxon>Bacteria</taxon>
        <taxon>Pseudomonadati</taxon>
        <taxon>Pseudomonadota</taxon>
        <taxon>Alphaproteobacteria</taxon>
        <taxon>Rhodobacterales</taxon>
        <taxon>Roseobacteraceae</taxon>
        <taxon>Ruegeria</taxon>
    </lineage>
</organism>
<accession>A0A0X3U7N7</accession>
<dbReference type="STRING" id="1685379.AVO45_18725"/>
<dbReference type="RefSeq" id="WP_068345295.1">
    <property type="nucleotide sequence ID" value="NZ_LQBQ01000008.1"/>
</dbReference>
<keyword evidence="1" id="KW-0805">Transcription regulation</keyword>
<evidence type="ECO:0000256" key="1">
    <source>
        <dbReference type="ARBA" id="ARBA00023015"/>
    </source>
</evidence>
<dbReference type="SUPFAM" id="SSF46785">
    <property type="entry name" value="Winged helix' DNA-binding domain"/>
    <property type="match status" value="1"/>
</dbReference>
<evidence type="ECO:0000259" key="5">
    <source>
        <dbReference type="PROSITE" id="PS51078"/>
    </source>
</evidence>
<dbReference type="InterPro" id="IPR029016">
    <property type="entry name" value="GAF-like_dom_sf"/>
</dbReference>
<dbReference type="PROSITE" id="PS51078">
    <property type="entry name" value="ICLR_ED"/>
    <property type="match status" value="1"/>
</dbReference>
<dbReference type="InterPro" id="IPR014757">
    <property type="entry name" value="Tscrpt_reg_IclR_C"/>
</dbReference>
<evidence type="ECO:0000313" key="6">
    <source>
        <dbReference type="EMBL" id="KUJ82726.1"/>
    </source>
</evidence>
<dbReference type="Gene3D" id="1.10.10.10">
    <property type="entry name" value="Winged helix-like DNA-binding domain superfamily/Winged helix DNA-binding domain"/>
    <property type="match status" value="1"/>
</dbReference>
<comment type="caution">
    <text evidence="6">The sequence shown here is derived from an EMBL/GenBank/DDBJ whole genome shotgun (WGS) entry which is preliminary data.</text>
</comment>
<keyword evidence="2" id="KW-0238">DNA-binding</keyword>
<proteinExistence type="predicted"/>
<evidence type="ECO:0000259" key="4">
    <source>
        <dbReference type="PROSITE" id="PS51077"/>
    </source>
</evidence>
<dbReference type="InterPro" id="IPR050707">
    <property type="entry name" value="HTH_MetabolicPath_Reg"/>
</dbReference>
<dbReference type="InterPro" id="IPR005471">
    <property type="entry name" value="Tscrpt_reg_IclR_N"/>
</dbReference>
<dbReference type="PANTHER" id="PTHR30136">
    <property type="entry name" value="HELIX-TURN-HELIX TRANSCRIPTIONAL REGULATOR, ICLR FAMILY"/>
    <property type="match status" value="1"/>
</dbReference>
<feature type="domain" description="HTH iclR-type" evidence="4">
    <location>
        <begin position="16"/>
        <end position="78"/>
    </location>
</feature>
<dbReference type="AlphaFoldDB" id="A0A0X3U7N7"/>
<dbReference type="Pfam" id="PF01614">
    <property type="entry name" value="IclR_C"/>
    <property type="match status" value="1"/>
</dbReference>
<dbReference type="GO" id="GO:0045892">
    <property type="term" value="P:negative regulation of DNA-templated transcription"/>
    <property type="evidence" value="ECO:0007669"/>
    <property type="project" value="TreeGrafter"/>
</dbReference>
<protein>
    <submittedName>
        <fullName evidence="6">IclR family transcriptional regulator</fullName>
    </submittedName>
</protein>
<dbReference type="Gene3D" id="3.30.450.40">
    <property type="match status" value="1"/>
</dbReference>
<gene>
    <name evidence="6" type="ORF">AVO45_18725</name>
</gene>
<evidence type="ECO:0000313" key="7">
    <source>
        <dbReference type="Proteomes" id="UP000053791"/>
    </source>
</evidence>
<dbReference type="Pfam" id="PF09339">
    <property type="entry name" value="HTH_IclR"/>
    <property type="match status" value="1"/>
</dbReference>
<dbReference type="PROSITE" id="PS51077">
    <property type="entry name" value="HTH_ICLR"/>
    <property type="match status" value="1"/>
</dbReference>
<reference evidence="7" key="1">
    <citation type="submission" date="2015-12" db="EMBL/GenBank/DDBJ databases">
        <authorList>
            <person name="Zhang G."/>
            <person name="Stingl U."/>
        </authorList>
    </citation>
    <scope>NUCLEOTIDE SEQUENCE [LARGE SCALE GENOMIC DNA]</scope>
    <source>
        <strain evidence="7">ZGT118</strain>
    </source>
</reference>
<dbReference type="InterPro" id="IPR036388">
    <property type="entry name" value="WH-like_DNA-bd_sf"/>
</dbReference>
<sequence>MAKDSEIDRKSPDYLVQPVIRALAVLRHIAAGNRCRNSSRTAKAIGINRTTLIRLLATLEKERIIETLPDEGGYRLGTGLISLASEALNERGIIQVARPVLKMLVDKLNLSAHLGVREGREIVYLARETPVSHLASTVREGTRLAAHATTIGRILLSELSREELVELYRSTPLEAFTEKTRTTLEDLAKQLEDDRSRGYSWSVANFEPEIGSAAAPVYDHRGEAVAAINVTGHASLFATPSENAERIASALKSAAQEISEGIGFRGWAADQM</sequence>
<name>A0A0X3U7N7_9RHOB</name>
<evidence type="ECO:0000256" key="2">
    <source>
        <dbReference type="ARBA" id="ARBA00023125"/>
    </source>
</evidence>
<dbReference type="SUPFAM" id="SSF55781">
    <property type="entry name" value="GAF domain-like"/>
    <property type="match status" value="1"/>
</dbReference>
<dbReference type="Proteomes" id="UP000053791">
    <property type="component" value="Unassembled WGS sequence"/>
</dbReference>
<dbReference type="InterPro" id="IPR036390">
    <property type="entry name" value="WH_DNA-bd_sf"/>
</dbReference>
<dbReference type="GO" id="GO:0003700">
    <property type="term" value="F:DNA-binding transcription factor activity"/>
    <property type="evidence" value="ECO:0007669"/>
    <property type="project" value="TreeGrafter"/>
</dbReference>
<dbReference type="SMART" id="SM00346">
    <property type="entry name" value="HTH_ICLR"/>
    <property type="match status" value="1"/>
</dbReference>
<dbReference type="OrthoDB" id="9807558at2"/>
<dbReference type="GO" id="GO:0003677">
    <property type="term" value="F:DNA binding"/>
    <property type="evidence" value="ECO:0007669"/>
    <property type="project" value="UniProtKB-KW"/>
</dbReference>
<keyword evidence="7" id="KW-1185">Reference proteome</keyword>
<keyword evidence="3" id="KW-0804">Transcription</keyword>
<dbReference type="PANTHER" id="PTHR30136:SF34">
    <property type="entry name" value="TRANSCRIPTIONAL REGULATOR"/>
    <property type="match status" value="1"/>
</dbReference>
<dbReference type="EMBL" id="LQBQ01000008">
    <property type="protein sequence ID" value="KUJ82726.1"/>
    <property type="molecule type" value="Genomic_DNA"/>
</dbReference>
<evidence type="ECO:0000256" key="3">
    <source>
        <dbReference type="ARBA" id="ARBA00023163"/>
    </source>
</evidence>
<feature type="domain" description="IclR-ED" evidence="5">
    <location>
        <begin position="79"/>
        <end position="264"/>
    </location>
</feature>